<evidence type="ECO:0000256" key="1">
    <source>
        <dbReference type="SAM" id="MobiDB-lite"/>
    </source>
</evidence>
<name>A0A9D4T6D5_RHISA</name>
<feature type="region of interest" description="Disordered" evidence="1">
    <location>
        <begin position="409"/>
        <end position="430"/>
    </location>
</feature>
<protein>
    <submittedName>
        <fullName evidence="2">Uncharacterized protein</fullName>
    </submittedName>
</protein>
<feature type="compositionally biased region" description="Polar residues" evidence="1">
    <location>
        <begin position="409"/>
        <end position="429"/>
    </location>
</feature>
<gene>
    <name evidence="2" type="ORF">HPB52_019758</name>
</gene>
<keyword evidence="3" id="KW-1185">Reference proteome</keyword>
<dbReference type="EMBL" id="JABSTV010001247">
    <property type="protein sequence ID" value="KAH7972974.1"/>
    <property type="molecule type" value="Genomic_DNA"/>
</dbReference>
<dbReference type="Proteomes" id="UP000821837">
    <property type="component" value="Chromosome 11"/>
</dbReference>
<accession>A0A9D4T6D5</accession>
<feature type="region of interest" description="Disordered" evidence="1">
    <location>
        <begin position="47"/>
        <end position="68"/>
    </location>
</feature>
<proteinExistence type="predicted"/>
<evidence type="ECO:0000313" key="3">
    <source>
        <dbReference type="Proteomes" id="UP000821837"/>
    </source>
</evidence>
<reference evidence="2" key="2">
    <citation type="submission" date="2021-09" db="EMBL/GenBank/DDBJ databases">
        <authorList>
            <person name="Jia N."/>
            <person name="Wang J."/>
            <person name="Shi W."/>
            <person name="Du L."/>
            <person name="Sun Y."/>
            <person name="Zhan W."/>
            <person name="Jiang J."/>
            <person name="Wang Q."/>
            <person name="Zhang B."/>
            <person name="Ji P."/>
            <person name="Sakyi L.B."/>
            <person name="Cui X."/>
            <person name="Yuan T."/>
            <person name="Jiang B."/>
            <person name="Yang W."/>
            <person name="Lam T.T.-Y."/>
            <person name="Chang Q."/>
            <person name="Ding S."/>
            <person name="Wang X."/>
            <person name="Zhu J."/>
            <person name="Ruan X."/>
            <person name="Zhao L."/>
            <person name="Wei J."/>
            <person name="Que T."/>
            <person name="Du C."/>
            <person name="Cheng J."/>
            <person name="Dai P."/>
            <person name="Han X."/>
            <person name="Huang E."/>
            <person name="Gao Y."/>
            <person name="Liu J."/>
            <person name="Shao H."/>
            <person name="Ye R."/>
            <person name="Li L."/>
            <person name="Wei W."/>
            <person name="Wang X."/>
            <person name="Wang C."/>
            <person name="Huo Q."/>
            <person name="Li W."/>
            <person name="Guo W."/>
            <person name="Chen H."/>
            <person name="Chen S."/>
            <person name="Zhou L."/>
            <person name="Zhou L."/>
            <person name="Ni X."/>
            <person name="Tian J."/>
            <person name="Zhou Y."/>
            <person name="Sheng Y."/>
            <person name="Liu T."/>
            <person name="Pan Y."/>
            <person name="Xia L."/>
            <person name="Li J."/>
            <person name="Zhao F."/>
            <person name="Cao W."/>
        </authorList>
    </citation>
    <scope>NUCLEOTIDE SEQUENCE</scope>
    <source>
        <strain evidence="2">Rsan-2018</strain>
        <tissue evidence="2">Larvae</tissue>
    </source>
</reference>
<reference evidence="2" key="1">
    <citation type="journal article" date="2020" name="Cell">
        <title>Large-Scale Comparative Analyses of Tick Genomes Elucidate Their Genetic Diversity and Vector Capacities.</title>
        <authorList>
            <consortium name="Tick Genome and Microbiome Consortium (TIGMIC)"/>
            <person name="Jia N."/>
            <person name="Wang J."/>
            <person name="Shi W."/>
            <person name="Du L."/>
            <person name="Sun Y."/>
            <person name="Zhan W."/>
            <person name="Jiang J.F."/>
            <person name="Wang Q."/>
            <person name="Zhang B."/>
            <person name="Ji P."/>
            <person name="Bell-Sakyi L."/>
            <person name="Cui X.M."/>
            <person name="Yuan T.T."/>
            <person name="Jiang B.G."/>
            <person name="Yang W.F."/>
            <person name="Lam T.T."/>
            <person name="Chang Q.C."/>
            <person name="Ding S.J."/>
            <person name="Wang X.J."/>
            <person name="Zhu J.G."/>
            <person name="Ruan X.D."/>
            <person name="Zhao L."/>
            <person name="Wei J.T."/>
            <person name="Ye R.Z."/>
            <person name="Que T.C."/>
            <person name="Du C.H."/>
            <person name="Zhou Y.H."/>
            <person name="Cheng J.X."/>
            <person name="Dai P.F."/>
            <person name="Guo W.B."/>
            <person name="Han X.H."/>
            <person name="Huang E.J."/>
            <person name="Li L.F."/>
            <person name="Wei W."/>
            <person name="Gao Y.C."/>
            <person name="Liu J.Z."/>
            <person name="Shao H.Z."/>
            <person name="Wang X."/>
            <person name="Wang C.C."/>
            <person name="Yang T.C."/>
            <person name="Huo Q.B."/>
            <person name="Li W."/>
            <person name="Chen H.Y."/>
            <person name="Chen S.E."/>
            <person name="Zhou L.G."/>
            <person name="Ni X.B."/>
            <person name="Tian J.H."/>
            <person name="Sheng Y."/>
            <person name="Liu T."/>
            <person name="Pan Y.S."/>
            <person name="Xia L.Y."/>
            <person name="Li J."/>
            <person name="Zhao F."/>
            <person name="Cao W.C."/>
        </authorList>
    </citation>
    <scope>NUCLEOTIDE SEQUENCE</scope>
    <source>
        <strain evidence="2">Rsan-2018</strain>
    </source>
</reference>
<comment type="caution">
    <text evidence="2">The sequence shown here is derived from an EMBL/GenBank/DDBJ whole genome shotgun (WGS) entry which is preliminary data.</text>
</comment>
<dbReference type="VEuPathDB" id="VectorBase:RSAN_029187"/>
<organism evidence="2 3">
    <name type="scientific">Rhipicephalus sanguineus</name>
    <name type="common">Brown dog tick</name>
    <name type="synonym">Ixodes sanguineus</name>
    <dbReference type="NCBI Taxonomy" id="34632"/>
    <lineage>
        <taxon>Eukaryota</taxon>
        <taxon>Metazoa</taxon>
        <taxon>Ecdysozoa</taxon>
        <taxon>Arthropoda</taxon>
        <taxon>Chelicerata</taxon>
        <taxon>Arachnida</taxon>
        <taxon>Acari</taxon>
        <taxon>Parasitiformes</taxon>
        <taxon>Ixodida</taxon>
        <taxon>Ixodoidea</taxon>
        <taxon>Ixodidae</taxon>
        <taxon>Rhipicephalinae</taxon>
        <taxon>Rhipicephalus</taxon>
        <taxon>Rhipicephalus</taxon>
    </lineage>
</organism>
<evidence type="ECO:0000313" key="2">
    <source>
        <dbReference type="EMBL" id="KAH7972974.1"/>
    </source>
</evidence>
<sequence length="482" mass="54005">MKSGALNALREVSIWEDVREIVDSRDNKWAWPAPSVQALKRISLSPSSLDQSRRQARPLSPPQSLLQNAGYPQHTERLSDSAVNAVVEMLEEEVPHRNVQSYEDMQEWFQGAIGKAQGSTHTGTRARRRPKAWWDSEVAVALAARKLCCREHRHALSQGADEKEILVLWNQYLEAKRRMAGMVQQKMAAVNKRLLRTIKEAGRDAAKKFWRHVKAQQRGASQTSTSLRDPSTEDCLASSMDDIVLMAGSVAELQSLLDICAEEGNRLGLRFSGKKSAAMNFTSGAAEQIPPVYKYLHLRSVNTKWVTRTPRLAERYETPTVSLTEPPQRGGRQKVRELVKKAELKRWHTQALAKSALTTYCASKEIISKEPLYDNSWGSALLFQARSGVLLVLDHFVLDCPGLHPSALHTSSQVAGNRESSATAGNASNAPDEAECRLAIALGFRKPDEHPHWEAVAVTKRRLERWWQASASMVQRQRKVTP</sequence>
<dbReference type="AlphaFoldDB" id="A0A9D4T6D5"/>